<dbReference type="RefSeq" id="WP_202614299.1">
    <property type="nucleotide sequence ID" value="NZ_CP017146.1"/>
</dbReference>
<dbReference type="InterPro" id="IPR018229">
    <property type="entry name" value="Rhodopsin_retinal_BS"/>
</dbReference>
<keyword evidence="10" id="KW-0675">Receptor</keyword>
<evidence type="ECO:0000313" key="12">
    <source>
        <dbReference type="EMBL" id="QHO71000.1"/>
    </source>
</evidence>
<feature type="transmembrane region" description="Helical" evidence="11">
    <location>
        <begin position="194"/>
        <end position="212"/>
    </location>
</feature>
<dbReference type="Pfam" id="PF01036">
    <property type="entry name" value="Bac_rhodopsin"/>
    <property type="match status" value="1"/>
</dbReference>
<dbReference type="Proteomes" id="UP000464507">
    <property type="component" value="Chromosome"/>
</dbReference>
<evidence type="ECO:0000256" key="11">
    <source>
        <dbReference type="SAM" id="Phobius"/>
    </source>
</evidence>
<accession>A0A7L5AK79</accession>
<dbReference type="GO" id="GO:0005216">
    <property type="term" value="F:monoatomic ion channel activity"/>
    <property type="evidence" value="ECO:0007669"/>
    <property type="project" value="InterPro"/>
</dbReference>
<keyword evidence="4" id="KW-0716">Sensory transduction</keyword>
<keyword evidence="6" id="KW-0681">Retinal protein</keyword>
<protein>
    <submittedName>
        <fullName evidence="12">Xanthorhodopsin</fullName>
    </submittedName>
</protein>
<dbReference type="AlphaFoldDB" id="A0A7L5AK79"/>
<dbReference type="KEGG" id="mant:BHD05_05635"/>
<dbReference type="EMBL" id="CP017146">
    <property type="protein sequence ID" value="QHO71000.1"/>
    <property type="molecule type" value="Genomic_DNA"/>
</dbReference>
<organism evidence="12 13">
    <name type="scientific">Marisediminicola antarctica</name>
    <dbReference type="NCBI Taxonomy" id="674079"/>
    <lineage>
        <taxon>Bacteria</taxon>
        <taxon>Bacillati</taxon>
        <taxon>Actinomycetota</taxon>
        <taxon>Actinomycetes</taxon>
        <taxon>Micrococcales</taxon>
        <taxon>Microbacteriaceae</taxon>
        <taxon>Marisediminicola</taxon>
    </lineage>
</organism>
<dbReference type="Gene3D" id="1.20.1070.10">
    <property type="entry name" value="Rhodopsin 7-helix transmembrane proteins"/>
    <property type="match status" value="1"/>
</dbReference>
<feature type="transmembrane region" description="Helical" evidence="11">
    <location>
        <begin position="46"/>
        <end position="62"/>
    </location>
</feature>
<evidence type="ECO:0000256" key="1">
    <source>
        <dbReference type="ARBA" id="ARBA00004141"/>
    </source>
</evidence>
<keyword evidence="9 11" id="KW-0472">Membrane</keyword>
<feature type="transmembrane region" description="Helical" evidence="11">
    <location>
        <begin position="125"/>
        <end position="142"/>
    </location>
</feature>
<evidence type="ECO:0000256" key="4">
    <source>
        <dbReference type="ARBA" id="ARBA00022606"/>
    </source>
</evidence>
<dbReference type="PANTHER" id="PTHR28286">
    <property type="match status" value="1"/>
</dbReference>
<evidence type="ECO:0000256" key="8">
    <source>
        <dbReference type="ARBA" id="ARBA00022991"/>
    </source>
</evidence>
<keyword evidence="7 11" id="KW-1133">Transmembrane helix</keyword>
<dbReference type="PRINTS" id="PR00251">
    <property type="entry name" value="BACTRLOPSIN"/>
</dbReference>
<dbReference type="SUPFAM" id="SSF81321">
    <property type="entry name" value="Family A G protein-coupled receptor-like"/>
    <property type="match status" value="1"/>
</dbReference>
<name>A0A7L5AK79_9MICO</name>
<gene>
    <name evidence="12" type="ORF">BHD05_05635</name>
</gene>
<dbReference type="PANTHER" id="PTHR28286:SF2">
    <property type="entry name" value="BACTERIORHODOPSIN _OPSIN, NOPA (EUROFUNG)"/>
    <property type="match status" value="1"/>
</dbReference>
<evidence type="ECO:0000256" key="2">
    <source>
        <dbReference type="ARBA" id="ARBA00008130"/>
    </source>
</evidence>
<evidence type="ECO:0000256" key="9">
    <source>
        <dbReference type="ARBA" id="ARBA00023136"/>
    </source>
</evidence>
<evidence type="ECO:0000256" key="6">
    <source>
        <dbReference type="ARBA" id="ARBA00022925"/>
    </source>
</evidence>
<evidence type="ECO:0000256" key="7">
    <source>
        <dbReference type="ARBA" id="ARBA00022989"/>
    </source>
</evidence>
<sequence length="274" mass="30222">MIPDALSQGQFDIVYNFLSLVIASQLFTALFLLISLPRILPRYRNAITVAIIVCGIAAYHYFRIFDSFKEAFVTDALGGAGTYTQAAGASFNEGYRYVDWLLTVPLLLVELVAVLALARKVQAQLLFKLVPAAALMIILGYPGEISGDTGTRGLFGLLSTLPFLYILYVLFVQLTKSLDLQPAGVRQTLSNLRWLLLLSWGVYPIAYLLPMLNIEGANAWVGLQIGYSVADILAKAVYALIIFKVARIKSFADDAEFARHESSHDEFAAASRER</sequence>
<evidence type="ECO:0000313" key="13">
    <source>
        <dbReference type="Proteomes" id="UP000464507"/>
    </source>
</evidence>
<keyword evidence="13" id="KW-1185">Reference proteome</keyword>
<dbReference type="PROSITE" id="PS00950">
    <property type="entry name" value="BACTERIAL_OPSIN_1"/>
    <property type="match status" value="1"/>
</dbReference>
<feature type="transmembrane region" description="Helical" evidence="11">
    <location>
        <begin position="154"/>
        <end position="174"/>
    </location>
</feature>
<feature type="transmembrane region" description="Helical" evidence="11">
    <location>
        <begin position="13"/>
        <end position="34"/>
    </location>
</feature>
<feature type="transmembrane region" description="Helical" evidence="11">
    <location>
        <begin position="224"/>
        <end position="243"/>
    </location>
</feature>
<dbReference type="GO" id="GO:0009881">
    <property type="term" value="F:photoreceptor activity"/>
    <property type="evidence" value="ECO:0007669"/>
    <property type="project" value="UniProtKB-KW"/>
</dbReference>
<proteinExistence type="inferred from homology"/>
<feature type="transmembrane region" description="Helical" evidence="11">
    <location>
        <begin position="100"/>
        <end position="118"/>
    </location>
</feature>
<dbReference type="SMART" id="SM01021">
    <property type="entry name" value="Bac_rhodopsin"/>
    <property type="match status" value="1"/>
</dbReference>
<keyword evidence="5 11" id="KW-0812">Transmembrane</keyword>
<evidence type="ECO:0000256" key="10">
    <source>
        <dbReference type="ARBA" id="ARBA00023170"/>
    </source>
</evidence>
<dbReference type="GO" id="GO:0007602">
    <property type="term" value="P:phototransduction"/>
    <property type="evidence" value="ECO:0007669"/>
    <property type="project" value="UniProtKB-KW"/>
</dbReference>
<dbReference type="InterPro" id="IPR001425">
    <property type="entry name" value="Arc/bac/fun_rhodopsins"/>
</dbReference>
<evidence type="ECO:0000256" key="5">
    <source>
        <dbReference type="ARBA" id="ARBA00022692"/>
    </source>
</evidence>
<comment type="subcellular location">
    <subcellularLocation>
        <location evidence="1">Membrane</location>
        <topology evidence="1">Multi-pass membrane protein</topology>
    </subcellularLocation>
</comment>
<keyword evidence="3" id="KW-0600">Photoreceptor protein</keyword>
<reference evidence="12 13" key="1">
    <citation type="submission" date="2016-09" db="EMBL/GenBank/DDBJ databases">
        <title>Complete genome sequence of microbes from the polar regions.</title>
        <authorList>
            <person name="Liao L."/>
            <person name="Chen B."/>
        </authorList>
    </citation>
    <scope>NUCLEOTIDE SEQUENCE [LARGE SCALE GENOMIC DNA]</scope>
    <source>
        <strain evidence="12 13">ZS314</strain>
    </source>
</reference>
<evidence type="ECO:0000256" key="3">
    <source>
        <dbReference type="ARBA" id="ARBA00022543"/>
    </source>
</evidence>
<keyword evidence="8" id="KW-0157">Chromophore</keyword>
<dbReference type="GO" id="GO:0016020">
    <property type="term" value="C:membrane"/>
    <property type="evidence" value="ECO:0007669"/>
    <property type="project" value="UniProtKB-SubCell"/>
</dbReference>
<comment type="similarity">
    <text evidence="2">Belongs to the archaeal/bacterial/fungal opsin family.</text>
</comment>